<dbReference type="AlphaFoldDB" id="A0A3E0GWM7"/>
<dbReference type="SUPFAM" id="SSF55961">
    <property type="entry name" value="Bet v1-like"/>
    <property type="match status" value="1"/>
</dbReference>
<dbReference type="Proteomes" id="UP000256269">
    <property type="component" value="Unassembled WGS sequence"/>
</dbReference>
<evidence type="ECO:0000313" key="1">
    <source>
        <dbReference type="EMBL" id="REH32534.1"/>
    </source>
</evidence>
<keyword evidence="2" id="KW-1185">Reference proteome</keyword>
<name>A0A3E0GWM7_9PSEU</name>
<organism evidence="1 2">
    <name type="scientific">Kutzneria buriramensis</name>
    <dbReference type="NCBI Taxonomy" id="1045776"/>
    <lineage>
        <taxon>Bacteria</taxon>
        <taxon>Bacillati</taxon>
        <taxon>Actinomycetota</taxon>
        <taxon>Actinomycetes</taxon>
        <taxon>Pseudonocardiales</taxon>
        <taxon>Pseudonocardiaceae</taxon>
        <taxon>Kutzneria</taxon>
    </lineage>
</organism>
<dbReference type="RefSeq" id="WP_116180662.1">
    <property type="nucleotide sequence ID" value="NZ_CP144375.1"/>
</dbReference>
<proteinExistence type="predicted"/>
<dbReference type="EMBL" id="QUNO01000021">
    <property type="protein sequence ID" value="REH32534.1"/>
    <property type="molecule type" value="Genomic_DNA"/>
</dbReference>
<protein>
    <recommendedName>
        <fullName evidence="3">Polyketide cyclase/dehydrase/lipid transport protein</fullName>
    </recommendedName>
</protein>
<dbReference type="OrthoDB" id="164904at2"/>
<gene>
    <name evidence="1" type="ORF">BCF44_12182</name>
</gene>
<accession>A0A3E0GWM7</accession>
<evidence type="ECO:0000313" key="2">
    <source>
        <dbReference type="Proteomes" id="UP000256269"/>
    </source>
</evidence>
<comment type="caution">
    <text evidence="1">The sequence shown here is derived from an EMBL/GenBank/DDBJ whole genome shotgun (WGS) entry which is preliminary data.</text>
</comment>
<sequence>MELPFIDEHREPVAAPAAAVWAALVEGITRSLGTSALSAVLGTEPRRASGGPFETGSTLPGFAAAEVVPEQLIRLVGRHRFSHYELIFTLTEEPGGTVLAARSLADFPGLLGSVYRALVISSGAHRQVVGRMLKTIRRHAEARP</sequence>
<evidence type="ECO:0008006" key="3">
    <source>
        <dbReference type="Google" id="ProtNLM"/>
    </source>
</evidence>
<reference evidence="1 2" key="1">
    <citation type="submission" date="2018-08" db="EMBL/GenBank/DDBJ databases">
        <title>Genomic Encyclopedia of Archaeal and Bacterial Type Strains, Phase II (KMG-II): from individual species to whole genera.</title>
        <authorList>
            <person name="Goeker M."/>
        </authorList>
    </citation>
    <scope>NUCLEOTIDE SEQUENCE [LARGE SCALE GENOMIC DNA]</scope>
    <source>
        <strain evidence="1 2">DSM 45791</strain>
    </source>
</reference>